<gene>
    <name evidence="7" type="ORF">Sps_01613</name>
</gene>
<keyword evidence="8" id="KW-1185">Reference proteome</keyword>
<name>A0A1S6HMQ0_9GAMM</name>
<dbReference type="Proteomes" id="UP000189545">
    <property type="component" value="Chromosome"/>
</dbReference>
<comment type="subcellular location">
    <subcellularLocation>
        <location evidence="1">Membrane</location>
        <topology evidence="1">Multi-pass membrane protein</topology>
    </subcellularLocation>
</comment>
<feature type="transmembrane region" description="Helical" evidence="5">
    <location>
        <begin position="234"/>
        <end position="255"/>
    </location>
</feature>
<reference evidence="7 8" key="1">
    <citation type="submission" date="2016-03" db="EMBL/GenBank/DDBJ databases">
        <title>Complete genome sequence of Shewanella psychrophila WP2, a deep sea bacterium isolated from west Pacific sediment.</title>
        <authorList>
            <person name="Xu G."/>
            <person name="Jian H."/>
        </authorList>
    </citation>
    <scope>NUCLEOTIDE SEQUENCE [LARGE SCALE GENOMIC DNA]</scope>
    <source>
        <strain evidence="7 8">WP2</strain>
    </source>
</reference>
<evidence type="ECO:0000256" key="1">
    <source>
        <dbReference type="ARBA" id="ARBA00004141"/>
    </source>
</evidence>
<accession>A0A1S6HMQ0</accession>
<evidence type="ECO:0000313" key="8">
    <source>
        <dbReference type="Proteomes" id="UP000189545"/>
    </source>
</evidence>
<feature type="transmembrane region" description="Helical" evidence="5">
    <location>
        <begin position="123"/>
        <end position="142"/>
    </location>
</feature>
<feature type="transmembrane region" description="Helical" evidence="5">
    <location>
        <begin position="173"/>
        <end position="193"/>
    </location>
</feature>
<feature type="transmembrane region" description="Helical" evidence="5">
    <location>
        <begin position="40"/>
        <end position="59"/>
    </location>
</feature>
<feature type="transmembrane region" description="Helical" evidence="5">
    <location>
        <begin position="289"/>
        <end position="312"/>
    </location>
</feature>
<evidence type="ECO:0000259" key="6">
    <source>
        <dbReference type="Pfam" id="PF00892"/>
    </source>
</evidence>
<evidence type="ECO:0000256" key="4">
    <source>
        <dbReference type="ARBA" id="ARBA00023136"/>
    </source>
</evidence>
<dbReference type="KEGG" id="spsw:Sps_01613"/>
<dbReference type="EMBL" id="CP014782">
    <property type="protein sequence ID" value="AQS36778.1"/>
    <property type="molecule type" value="Genomic_DNA"/>
</dbReference>
<keyword evidence="4 5" id="KW-0472">Membrane</keyword>
<dbReference type="PANTHER" id="PTHR32322">
    <property type="entry name" value="INNER MEMBRANE TRANSPORTER"/>
    <property type="match status" value="1"/>
</dbReference>
<organism evidence="7 8">
    <name type="scientific">Shewanella psychrophila</name>
    <dbReference type="NCBI Taxonomy" id="225848"/>
    <lineage>
        <taxon>Bacteria</taxon>
        <taxon>Pseudomonadati</taxon>
        <taxon>Pseudomonadota</taxon>
        <taxon>Gammaproteobacteria</taxon>
        <taxon>Alteromonadales</taxon>
        <taxon>Shewanellaceae</taxon>
        <taxon>Shewanella</taxon>
    </lineage>
</organism>
<feature type="transmembrane region" description="Helical" evidence="5">
    <location>
        <begin position="149"/>
        <end position="167"/>
    </location>
</feature>
<feature type="domain" description="EamA" evidence="6">
    <location>
        <begin position="176"/>
        <end position="306"/>
    </location>
</feature>
<keyword evidence="3 5" id="KW-1133">Transmembrane helix</keyword>
<protein>
    <submittedName>
        <fullName evidence="7">EamA-like transporter family</fullName>
    </submittedName>
</protein>
<sequence length="327" mass="34961">MSKLSISLYTTLALIAFAGNSVLCRMALGDNTIDAASFTSIRLLSGILVLVIILAFTHADLRSHLRLPKGDTPNQDVQDHQLGRFSAKALNQSKATGSWRAAILLFIYAITFSYAYISLSTGIGALILFASVQLTMVIASLLSGKKLHYTEWLGLMMAFGGFIYLVMPTLATPSLSGFILMTISGIAWAGYTLMGRGSVNALGDTSYNFLRTLPFIILLVLFTFQDAQLSNTGLILAIVSGGLASGIGYTIWYIALTGLSSIQAAVVQLVVPVIAAIGGIMFADESISMRLILASAMILGGILFLIVGKYVLETCSSHHTKDIENND</sequence>
<feature type="transmembrane region" description="Helical" evidence="5">
    <location>
        <begin position="205"/>
        <end position="222"/>
    </location>
</feature>
<dbReference type="PANTHER" id="PTHR32322:SF9">
    <property type="entry name" value="AMINO-ACID METABOLITE EFFLUX PUMP-RELATED"/>
    <property type="match status" value="1"/>
</dbReference>
<feature type="transmembrane region" description="Helical" evidence="5">
    <location>
        <begin position="98"/>
        <end position="117"/>
    </location>
</feature>
<evidence type="ECO:0000313" key="7">
    <source>
        <dbReference type="EMBL" id="AQS36778.1"/>
    </source>
</evidence>
<dbReference type="GO" id="GO:0016020">
    <property type="term" value="C:membrane"/>
    <property type="evidence" value="ECO:0007669"/>
    <property type="project" value="UniProtKB-SubCell"/>
</dbReference>
<evidence type="ECO:0000256" key="5">
    <source>
        <dbReference type="SAM" id="Phobius"/>
    </source>
</evidence>
<dbReference type="InterPro" id="IPR050638">
    <property type="entry name" value="AA-Vitamin_Transporters"/>
</dbReference>
<dbReference type="STRING" id="225848.Sps_01613"/>
<dbReference type="AlphaFoldDB" id="A0A1S6HMQ0"/>
<evidence type="ECO:0000256" key="3">
    <source>
        <dbReference type="ARBA" id="ARBA00022989"/>
    </source>
</evidence>
<feature type="transmembrane region" description="Helical" evidence="5">
    <location>
        <begin position="262"/>
        <end position="283"/>
    </location>
</feature>
<dbReference type="RefSeq" id="WP_237158027.1">
    <property type="nucleotide sequence ID" value="NZ_CP014782.1"/>
</dbReference>
<dbReference type="SUPFAM" id="SSF103481">
    <property type="entry name" value="Multidrug resistance efflux transporter EmrE"/>
    <property type="match status" value="2"/>
</dbReference>
<dbReference type="InterPro" id="IPR037185">
    <property type="entry name" value="EmrE-like"/>
</dbReference>
<evidence type="ECO:0000256" key="2">
    <source>
        <dbReference type="ARBA" id="ARBA00022692"/>
    </source>
</evidence>
<proteinExistence type="predicted"/>
<dbReference type="Pfam" id="PF00892">
    <property type="entry name" value="EamA"/>
    <property type="match status" value="1"/>
</dbReference>
<keyword evidence="2 5" id="KW-0812">Transmembrane</keyword>
<dbReference type="InterPro" id="IPR000620">
    <property type="entry name" value="EamA_dom"/>
</dbReference>